<dbReference type="EMBL" id="JADQBC010000074">
    <property type="protein sequence ID" value="MBR8828514.1"/>
    <property type="molecule type" value="Genomic_DNA"/>
</dbReference>
<dbReference type="AlphaFoldDB" id="A0A941GRI3"/>
<evidence type="ECO:0000313" key="2">
    <source>
        <dbReference type="EMBL" id="MBR8828514.1"/>
    </source>
</evidence>
<dbReference type="Gene3D" id="3.90.1570.10">
    <property type="entry name" value="tt1808, chain A"/>
    <property type="match status" value="1"/>
</dbReference>
<protein>
    <submittedName>
        <fullName evidence="2">Uma2 family endonuclease</fullName>
    </submittedName>
</protein>
<keyword evidence="2" id="KW-0540">Nuclease</keyword>
<dbReference type="GO" id="GO:0004519">
    <property type="term" value="F:endonuclease activity"/>
    <property type="evidence" value="ECO:0007669"/>
    <property type="project" value="UniProtKB-KW"/>
</dbReference>
<sequence length="104" mass="11737">MKVLAKWTVEDYHRMIDAGILSDRSLELLEGEIVTMSPESPLDSDTTETLAGYLRKKLTEKAKVREAHPITLLESEPEPDLAIVKQKRYIAKRGIVLTLSKSKT</sequence>
<organism evidence="2 3">
    <name type="scientific">Gomphosphaeria aponina SAG 52.96 = DSM 107014</name>
    <dbReference type="NCBI Taxonomy" id="1521640"/>
    <lineage>
        <taxon>Bacteria</taxon>
        <taxon>Bacillati</taxon>
        <taxon>Cyanobacteriota</taxon>
        <taxon>Cyanophyceae</taxon>
        <taxon>Oscillatoriophycideae</taxon>
        <taxon>Chroococcales</taxon>
        <taxon>Gomphosphaeriaceae</taxon>
        <taxon>Gomphosphaeria</taxon>
    </lineage>
</organism>
<keyword evidence="2" id="KW-0378">Hydrolase</keyword>
<dbReference type="InterPro" id="IPR008538">
    <property type="entry name" value="Uma2"/>
</dbReference>
<dbReference type="Proteomes" id="UP000767446">
    <property type="component" value="Unassembled WGS sequence"/>
</dbReference>
<name>A0A941GRI3_9CHRO</name>
<evidence type="ECO:0000313" key="3">
    <source>
        <dbReference type="Proteomes" id="UP000767446"/>
    </source>
</evidence>
<dbReference type="PANTHER" id="PTHR35400">
    <property type="entry name" value="SLR1083 PROTEIN"/>
    <property type="match status" value="1"/>
</dbReference>
<gene>
    <name evidence="2" type="ORF">DSM107014_11550</name>
</gene>
<proteinExistence type="predicted"/>
<comment type="caution">
    <text evidence="2">The sequence shown here is derived from an EMBL/GenBank/DDBJ whole genome shotgun (WGS) entry which is preliminary data.</text>
</comment>
<dbReference type="Pfam" id="PF05685">
    <property type="entry name" value="Uma2"/>
    <property type="match status" value="1"/>
</dbReference>
<keyword evidence="2" id="KW-0255">Endonuclease</keyword>
<reference evidence="2" key="1">
    <citation type="submission" date="2021-02" db="EMBL/GenBank/DDBJ databases">
        <title>Metagenome analyses of Stigonema ocellatum DSM 106950, Chlorogloea purpurea SAG 13.99 and Gomphosphaeria aponina DSM 107014.</title>
        <authorList>
            <person name="Marter P."/>
            <person name="Huang S."/>
        </authorList>
    </citation>
    <scope>NUCLEOTIDE SEQUENCE</scope>
    <source>
        <strain evidence="2">JP213</strain>
    </source>
</reference>
<feature type="domain" description="Putative restriction endonuclease" evidence="1">
    <location>
        <begin position="9"/>
        <end position="89"/>
    </location>
</feature>
<dbReference type="InterPro" id="IPR012296">
    <property type="entry name" value="Nuclease_put_TT1808"/>
</dbReference>
<evidence type="ECO:0000259" key="1">
    <source>
        <dbReference type="Pfam" id="PF05685"/>
    </source>
</evidence>
<dbReference type="PANTHER" id="PTHR35400:SF1">
    <property type="entry name" value="SLR1083 PROTEIN"/>
    <property type="match status" value="1"/>
</dbReference>
<accession>A0A941GRI3</accession>